<dbReference type="RefSeq" id="WP_346762819.1">
    <property type="nucleotide sequence ID" value="NZ_JAUJEB010000018.1"/>
</dbReference>
<dbReference type="Proteomes" id="UP001172083">
    <property type="component" value="Unassembled WGS sequence"/>
</dbReference>
<comment type="caution">
    <text evidence="1">The sequence shown here is derived from an EMBL/GenBank/DDBJ whole genome shotgun (WGS) entry which is preliminary data.</text>
</comment>
<name>A0ABT8LI55_9BACT</name>
<dbReference type="InterPro" id="IPR029061">
    <property type="entry name" value="THDP-binding"/>
</dbReference>
<organism evidence="1 2">
    <name type="scientific">Agaribacillus aureus</name>
    <dbReference type="NCBI Taxonomy" id="3051825"/>
    <lineage>
        <taxon>Bacteria</taxon>
        <taxon>Pseudomonadati</taxon>
        <taxon>Bacteroidota</taxon>
        <taxon>Cytophagia</taxon>
        <taxon>Cytophagales</taxon>
        <taxon>Splendidivirgaceae</taxon>
        <taxon>Agaribacillus</taxon>
    </lineage>
</organism>
<sequence>MAVLYLLRGLFLFRDYMKSVESLAALLELPVKLFRTYHSFRVGEGKPTHQPTGHALVNDTTEADQPYEEETYNEPGRIFSLYHDLFRKF</sequence>
<dbReference type="EMBL" id="JAUJEB010000018">
    <property type="protein sequence ID" value="MDN5217484.1"/>
    <property type="molecule type" value="Genomic_DNA"/>
</dbReference>
<keyword evidence="2" id="KW-1185">Reference proteome</keyword>
<reference evidence="1" key="1">
    <citation type="submission" date="2023-06" db="EMBL/GenBank/DDBJ databases">
        <title>Genomic of Agaribacillus aureum.</title>
        <authorList>
            <person name="Wang G."/>
        </authorList>
    </citation>
    <scope>NUCLEOTIDE SEQUENCE</scope>
    <source>
        <strain evidence="1">BMA12</strain>
    </source>
</reference>
<dbReference type="SUPFAM" id="SSF52518">
    <property type="entry name" value="Thiamin diphosphate-binding fold (THDP-binding)"/>
    <property type="match status" value="1"/>
</dbReference>
<accession>A0ABT8LI55</accession>
<evidence type="ECO:0000313" key="2">
    <source>
        <dbReference type="Proteomes" id="UP001172083"/>
    </source>
</evidence>
<evidence type="ECO:0000313" key="1">
    <source>
        <dbReference type="EMBL" id="MDN5217484.1"/>
    </source>
</evidence>
<gene>
    <name evidence="1" type="ORF">QQ020_35760</name>
</gene>
<proteinExistence type="predicted"/>
<protein>
    <submittedName>
        <fullName evidence="1">Uncharacterized protein</fullName>
    </submittedName>
</protein>